<evidence type="ECO:0000256" key="1">
    <source>
        <dbReference type="ARBA" id="ARBA00007874"/>
    </source>
</evidence>
<evidence type="ECO:0000259" key="9">
    <source>
        <dbReference type="PROSITE" id="PS51085"/>
    </source>
</evidence>
<dbReference type="SUPFAM" id="SSF54292">
    <property type="entry name" value="2Fe-2S ferredoxin-like"/>
    <property type="match status" value="1"/>
</dbReference>
<comment type="caution">
    <text evidence="10">The sequence shown here is derived from an EMBL/GenBank/DDBJ whole genome shotgun (WGS) entry which is preliminary data.</text>
</comment>
<dbReference type="EMBL" id="BLAY01000107">
    <property type="protein sequence ID" value="GET41038.1"/>
    <property type="molecule type" value="Genomic_DNA"/>
</dbReference>
<dbReference type="InterPro" id="IPR010241">
    <property type="entry name" value="Fd_pln"/>
</dbReference>
<evidence type="ECO:0000256" key="3">
    <source>
        <dbReference type="ARBA" id="ARBA00022714"/>
    </source>
</evidence>
<evidence type="ECO:0000313" key="11">
    <source>
        <dbReference type="Proteomes" id="UP001050975"/>
    </source>
</evidence>
<dbReference type="CDD" id="cd00207">
    <property type="entry name" value="fer2"/>
    <property type="match status" value="1"/>
</dbReference>
<keyword evidence="2" id="KW-0813">Transport</keyword>
<name>A0AAV3XHN8_9CYAN</name>
<dbReference type="Gene3D" id="3.10.20.30">
    <property type="match status" value="1"/>
</dbReference>
<comment type="similarity">
    <text evidence="1">Belongs to the 2Fe2S plant-type ferredoxin family.</text>
</comment>
<dbReference type="GO" id="GO:0022900">
    <property type="term" value="P:electron transport chain"/>
    <property type="evidence" value="ECO:0007669"/>
    <property type="project" value="InterPro"/>
</dbReference>
<keyword evidence="6" id="KW-0408">Iron</keyword>
<evidence type="ECO:0000256" key="4">
    <source>
        <dbReference type="ARBA" id="ARBA00022723"/>
    </source>
</evidence>
<dbReference type="Proteomes" id="UP001050975">
    <property type="component" value="Unassembled WGS sequence"/>
</dbReference>
<keyword evidence="7" id="KW-0411">Iron-sulfur</keyword>
<keyword evidence="4" id="KW-0479">Metal-binding</keyword>
<dbReference type="GO" id="GO:0051537">
    <property type="term" value="F:2 iron, 2 sulfur cluster binding"/>
    <property type="evidence" value="ECO:0007669"/>
    <property type="project" value="UniProtKB-KW"/>
</dbReference>
<sequence>MIKTHRIELINRSQFTIEVPEDRYILDAVEKAGLRLPVGCRYGACITCAAKLIRGKVDQTSAICLKEEQIAMGYVLLCVAYPLSDCQFEVGTECQDALYVNPFKGSG</sequence>
<reference evidence="10" key="1">
    <citation type="submission" date="2019-10" db="EMBL/GenBank/DDBJ databases">
        <title>Draft genome sequece of Microseira wollei NIES-4236.</title>
        <authorList>
            <person name="Yamaguchi H."/>
            <person name="Suzuki S."/>
            <person name="Kawachi M."/>
        </authorList>
    </citation>
    <scope>NUCLEOTIDE SEQUENCE</scope>
    <source>
        <strain evidence="10">NIES-4236</strain>
    </source>
</reference>
<dbReference type="InterPro" id="IPR036010">
    <property type="entry name" value="2Fe-2S_ferredoxin-like_sf"/>
</dbReference>
<evidence type="ECO:0000256" key="6">
    <source>
        <dbReference type="ARBA" id="ARBA00023004"/>
    </source>
</evidence>
<dbReference type="PANTHER" id="PTHR43112:SF3">
    <property type="entry name" value="FERREDOXIN-2, CHLOROPLASTIC"/>
    <property type="match status" value="1"/>
</dbReference>
<keyword evidence="11" id="KW-1185">Reference proteome</keyword>
<dbReference type="InterPro" id="IPR001041">
    <property type="entry name" value="2Fe-2S_ferredoxin-type"/>
</dbReference>
<evidence type="ECO:0000256" key="5">
    <source>
        <dbReference type="ARBA" id="ARBA00022982"/>
    </source>
</evidence>
<dbReference type="PANTHER" id="PTHR43112">
    <property type="entry name" value="FERREDOXIN"/>
    <property type="match status" value="1"/>
</dbReference>
<evidence type="ECO:0000256" key="8">
    <source>
        <dbReference type="ARBA" id="ARBA00034078"/>
    </source>
</evidence>
<proteinExistence type="inferred from homology"/>
<organism evidence="10 11">
    <name type="scientific">Microseira wollei NIES-4236</name>
    <dbReference type="NCBI Taxonomy" id="2530354"/>
    <lineage>
        <taxon>Bacteria</taxon>
        <taxon>Bacillati</taxon>
        <taxon>Cyanobacteriota</taxon>
        <taxon>Cyanophyceae</taxon>
        <taxon>Oscillatoriophycideae</taxon>
        <taxon>Aerosakkonematales</taxon>
        <taxon>Aerosakkonemataceae</taxon>
        <taxon>Microseira</taxon>
    </lineage>
</organism>
<dbReference type="RefSeq" id="WP_373872904.1">
    <property type="nucleotide sequence ID" value="NZ_BLAY01000107.1"/>
</dbReference>
<dbReference type="AlphaFoldDB" id="A0AAV3XHN8"/>
<gene>
    <name evidence="10" type="ORF">MiSe_58500</name>
</gene>
<comment type="cofactor">
    <cofactor evidence="8">
        <name>[2Fe-2S] cluster</name>
        <dbReference type="ChEBI" id="CHEBI:190135"/>
    </cofactor>
</comment>
<dbReference type="NCBIfam" id="TIGR02008">
    <property type="entry name" value="fdx_plant"/>
    <property type="match status" value="1"/>
</dbReference>
<dbReference type="GO" id="GO:0009055">
    <property type="term" value="F:electron transfer activity"/>
    <property type="evidence" value="ECO:0007669"/>
    <property type="project" value="InterPro"/>
</dbReference>
<protein>
    <submittedName>
        <fullName evidence="10">Ferredoxin (2Fe-2S)</fullName>
    </submittedName>
</protein>
<evidence type="ECO:0000313" key="10">
    <source>
        <dbReference type="EMBL" id="GET41038.1"/>
    </source>
</evidence>
<dbReference type="GO" id="GO:0046872">
    <property type="term" value="F:metal ion binding"/>
    <property type="evidence" value="ECO:0007669"/>
    <property type="project" value="UniProtKB-KW"/>
</dbReference>
<dbReference type="Pfam" id="PF00111">
    <property type="entry name" value="Fer2"/>
    <property type="match status" value="1"/>
</dbReference>
<keyword evidence="5" id="KW-0249">Electron transport</keyword>
<dbReference type="InterPro" id="IPR012675">
    <property type="entry name" value="Beta-grasp_dom_sf"/>
</dbReference>
<accession>A0AAV3XHN8</accession>
<evidence type="ECO:0000256" key="2">
    <source>
        <dbReference type="ARBA" id="ARBA00022448"/>
    </source>
</evidence>
<evidence type="ECO:0000256" key="7">
    <source>
        <dbReference type="ARBA" id="ARBA00023014"/>
    </source>
</evidence>
<dbReference type="PROSITE" id="PS51085">
    <property type="entry name" value="2FE2S_FER_2"/>
    <property type="match status" value="1"/>
</dbReference>
<keyword evidence="3" id="KW-0001">2Fe-2S</keyword>
<feature type="domain" description="2Fe-2S ferredoxin-type" evidence="9">
    <location>
        <begin position="5"/>
        <end position="94"/>
    </location>
</feature>